<sequence>MTSVLVMVFAAIALMVTGHLLFTYIPFRTIGNTALNLAGQVDSDILIFILAGFVAQLIDGALGMAYGVSATTFLLSFGVSPVAASASVHASEIFTSGVSGWMHLKFGNVNSKLFKNIVLPGVLGAILGAYLLFSFEEYLYIIKPIVAAYTLVLGILILRKVLRKKVKKKPVKRLGFLATAGGFLDAIGGGGWGPIVSSTLIAKGRNPMYTIGSVNLAEFFVSIASSSTFVAFAGISHWQIIVGLILGGSISAPIGAIMARRLPVKTMMIIVGIVVIIVSLRLIVMTLPF</sequence>
<dbReference type="InterPro" id="IPR002781">
    <property type="entry name" value="TM_pro_TauE-like"/>
</dbReference>
<evidence type="ECO:0000256" key="3">
    <source>
        <dbReference type="ARBA" id="ARBA00022989"/>
    </source>
</evidence>
<accession>A0ABT3RHD9</accession>
<dbReference type="PANTHER" id="PTHR43701:SF12">
    <property type="entry name" value="MEMBRANE TRANSPORTER PROTEIN YTNM-RELATED"/>
    <property type="match status" value="1"/>
</dbReference>
<feature type="transmembrane region" description="Helical" evidence="5">
    <location>
        <begin position="6"/>
        <end position="25"/>
    </location>
</feature>
<keyword evidence="7" id="KW-1185">Reference proteome</keyword>
<name>A0ABT3RHD9_9BACT</name>
<evidence type="ECO:0000256" key="2">
    <source>
        <dbReference type="ARBA" id="ARBA00022692"/>
    </source>
</evidence>
<evidence type="ECO:0000256" key="5">
    <source>
        <dbReference type="RuleBase" id="RU363041"/>
    </source>
</evidence>
<keyword evidence="3 5" id="KW-1133">Transmembrane helix</keyword>
<feature type="transmembrane region" description="Helical" evidence="5">
    <location>
        <begin position="240"/>
        <end position="260"/>
    </location>
</feature>
<feature type="transmembrane region" description="Helical" evidence="5">
    <location>
        <begin position="45"/>
        <end position="67"/>
    </location>
</feature>
<keyword evidence="4 5" id="KW-0472">Membrane</keyword>
<evidence type="ECO:0000313" key="7">
    <source>
        <dbReference type="Proteomes" id="UP001207228"/>
    </source>
</evidence>
<evidence type="ECO:0000256" key="1">
    <source>
        <dbReference type="ARBA" id="ARBA00004141"/>
    </source>
</evidence>
<feature type="transmembrane region" description="Helical" evidence="5">
    <location>
        <begin position="174"/>
        <end position="196"/>
    </location>
</feature>
<gene>
    <name evidence="6" type="ORF">OO017_13880</name>
</gene>
<feature type="transmembrane region" description="Helical" evidence="5">
    <location>
        <begin position="266"/>
        <end position="284"/>
    </location>
</feature>
<feature type="transmembrane region" description="Helical" evidence="5">
    <location>
        <begin position="113"/>
        <end position="133"/>
    </location>
</feature>
<dbReference type="Pfam" id="PF01925">
    <property type="entry name" value="TauE"/>
    <property type="match status" value="1"/>
</dbReference>
<reference evidence="6 7" key="1">
    <citation type="submission" date="2022-11" db="EMBL/GenBank/DDBJ databases">
        <title>The characterization of three novel Bacteroidetes species and genomic analysis of their roles in tidal elemental geochemical cycles.</title>
        <authorList>
            <person name="Ma K.-J."/>
        </authorList>
    </citation>
    <scope>NUCLEOTIDE SEQUENCE [LARGE SCALE GENOMIC DNA]</scope>
    <source>
        <strain evidence="6 7">M82</strain>
    </source>
</reference>
<comment type="caution">
    <text evidence="6">The sequence shown here is derived from an EMBL/GenBank/DDBJ whole genome shotgun (WGS) entry which is preliminary data.</text>
</comment>
<feature type="transmembrane region" description="Helical" evidence="5">
    <location>
        <begin position="208"/>
        <end position="233"/>
    </location>
</feature>
<dbReference type="Proteomes" id="UP001207228">
    <property type="component" value="Unassembled WGS sequence"/>
</dbReference>
<proteinExistence type="inferred from homology"/>
<dbReference type="PANTHER" id="PTHR43701">
    <property type="entry name" value="MEMBRANE TRANSPORTER PROTEIN MJ0441-RELATED"/>
    <property type="match status" value="1"/>
</dbReference>
<keyword evidence="5" id="KW-1003">Cell membrane</keyword>
<dbReference type="InterPro" id="IPR051598">
    <property type="entry name" value="TSUP/Inactive_protease-like"/>
</dbReference>
<comment type="similarity">
    <text evidence="5">Belongs to the 4-toluene sulfonate uptake permease (TSUP) (TC 2.A.102) family.</text>
</comment>
<feature type="transmembrane region" description="Helical" evidence="5">
    <location>
        <begin position="139"/>
        <end position="162"/>
    </location>
</feature>
<dbReference type="EMBL" id="JAPFQO010000009">
    <property type="protein sequence ID" value="MCX2741042.1"/>
    <property type="molecule type" value="Genomic_DNA"/>
</dbReference>
<comment type="subcellular location">
    <subcellularLocation>
        <location evidence="5">Cell membrane</location>
        <topology evidence="5">Multi-pass membrane protein</topology>
    </subcellularLocation>
    <subcellularLocation>
        <location evidence="1">Membrane</location>
        <topology evidence="1">Multi-pass membrane protein</topology>
    </subcellularLocation>
</comment>
<organism evidence="6 7">
    <name type="scientific">Pontibacter anaerobius</name>
    <dbReference type="NCBI Taxonomy" id="2993940"/>
    <lineage>
        <taxon>Bacteria</taxon>
        <taxon>Pseudomonadati</taxon>
        <taxon>Bacteroidota</taxon>
        <taxon>Cytophagia</taxon>
        <taxon>Cytophagales</taxon>
        <taxon>Hymenobacteraceae</taxon>
        <taxon>Pontibacter</taxon>
    </lineage>
</organism>
<evidence type="ECO:0000313" key="6">
    <source>
        <dbReference type="EMBL" id="MCX2741042.1"/>
    </source>
</evidence>
<protein>
    <recommendedName>
        <fullName evidence="5">Probable membrane transporter protein</fullName>
    </recommendedName>
</protein>
<evidence type="ECO:0000256" key="4">
    <source>
        <dbReference type="ARBA" id="ARBA00023136"/>
    </source>
</evidence>
<keyword evidence="2 5" id="KW-0812">Transmembrane</keyword>